<dbReference type="PATRIC" id="fig|1698282.3.peg.157"/>
<feature type="binding site" evidence="11">
    <location>
        <position position="111"/>
    </location>
    <ligand>
        <name>anthranilate</name>
        <dbReference type="ChEBI" id="CHEBI:16567"/>
        <label>1</label>
    </ligand>
</feature>
<dbReference type="GO" id="GO:0004048">
    <property type="term" value="F:anthranilate phosphoribosyltransferase activity"/>
    <property type="evidence" value="ECO:0007669"/>
    <property type="project" value="UniProtKB-UniRule"/>
</dbReference>
<dbReference type="PANTHER" id="PTHR43285">
    <property type="entry name" value="ANTHRANILATE PHOSPHORIBOSYLTRANSFERASE"/>
    <property type="match status" value="1"/>
</dbReference>
<dbReference type="PANTHER" id="PTHR43285:SF2">
    <property type="entry name" value="ANTHRANILATE PHOSPHORIBOSYLTRANSFERASE"/>
    <property type="match status" value="1"/>
</dbReference>
<reference evidence="14 15" key="1">
    <citation type="journal article" date="2016" name="Sci. Rep.">
        <title>Metabolic traits of an uncultured archaeal lineage -MSBL1- from brine pools of the Red Sea.</title>
        <authorList>
            <person name="Mwirichia R."/>
            <person name="Alam I."/>
            <person name="Rashid M."/>
            <person name="Vinu M."/>
            <person name="Ba-Alawi W."/>
            <person name="Anthony Kamau A."/>
            <person name="Kamanda Ngugi D."/>
            <person name="Goker M."/>
            <person name="Klenk H.P."/>
            <person name="Bajic V."/>
            <person name="Stingl U."/>
        </authorList>
    </citation>
    <scope>NUCLEOTIDE SEQUENCE [LARGE SCALE GENOMIC DNA]</scope>
    <source>
        <strain evidence="14">SCGC-AAA382F02</strain>
    </source>
</reference>
<feature type="domain" description="Glycosyl transferase family 3" evidence="12">
    <location>
        <begin position="74"/>
        <end position="324"/>
    </location>
</feature>
<dbReference type="UniPathway" id="UPA00035">
    <property type="reaction ID" value="UER00041"/>
</dbReference>
<dbReference type="Gene3D" id="1.20.970.10">
    <property type="entry name" value="Transferase, Pyrimidine Nucleoside Phosphorylase, Chain C"/>
    <property type="match status" value="1"/>
</dbReference>
<dbReference type="HAMAP" id="MF_00211">
    <property type="entry name" value="TrpD"/>
    <property type="match status" value="1"/>
</dbReference>
<feature type="binding site" evidence="11">
    <location>
        <position position="80"/>
    </location>
    <ligand>
        <name>anthranilate</name>
        <dbReference type="ChEBI" id="CHEBI:16567"/>
        <label>1</label>
    </ligand>
</feature>
<keyword evidence="15" id="KW-1185">Reference proteome</keyword>
<dbReference type="Pfam" id="PF02885">
    <property type="entry name" value="Glycos_trans_3N"/>
    <property type="match status" value="1"/>
</dbReference>
<evidence type="ECO:0000313" key="14">
    <source>
        <dbReference type="EMBL" id="KXB05997.1"/>
    </source>
</evidence>
<dbReference type="InterPro" id="IPR017459">
    <property type="entry name" value="Glycosyl_Trfase_fam3_N_dom"/>
</dbReference>
<keyword evidence="9 11" id="KW-0460">Magnesium</keyword>
<evidence type="ECO:0000256" key="8">
    <source>
        <dbReference type="ARBA" id="ARBA00022822"/>
    </source>
</evidence>
<dbReference type="Gene3D" id="3.40.1030.10">
    <property type="entry name" value="Nucleoside phosphorylase/phosphoribosyltransferase catalytic domain"/>
    <property type="match status" value="1"/>
</dbReference>
<keyword evidence="7 11" id="KW-0479">Metal-binding</keyword>
<feature type="binding site" evidence="11">
    <location>
        <position position="166"/>
    </location>
    <ligand>
        <name>anthranilate</name>
        <dbReference type="ChEBI" id="CHEBI:16567"/>
        <label>2</label>
    </ligand>
</feature>
<keyword evidence="5 11" id="KW-0328">Glycosyltransferase</keyword>
<comment type="cofactor">
    <cofactor evidence="11">
        <name>Mg(2+)</name>
        <dbReference type="ChEBI" id="CHEBI:18420"/>
    </cofactor>
    <text evidence="11">Binds 2 magnesium ions per monomer.</text>
</comment>
<dbReference type="GO" id="GO:0005829">
    <property type="term" value="C:cytosol"/>
    <property type="evidence" value="ECO:0007669"/>
    <property type="project" value="TreeGrafter"/>
</dbReference>
<dbReference type="AlphaFoldDB" id="A0A133VHT9"/>
<dbReference type="EMBL" id="LHYG01000020">
    <property type="protein sequence ID" value="KXB05997.1"/>
    <property type="molecule type" value="Genomic_DNA"/>
</dbReference>
<feature type="binding site" evidence="11">
    <location>
        <position position="92"/>
    </location>
    <ligand>
        <name>Mg(2+)</name>
        <dbReference type="ChEBI" id="CHEBI:18420"/>
        <label>1</label>
    </ligand>
</feature>
<feature type="binding site" evidence="11">
    <location>
        <position position="120"/>
    </location>
    <ligand>
        <name>5-phospho-alpha-D-ribose 1-diphosphate</name>
        <dbReference type="ChEBI" id="CHEBI:58017"/>
    </ligand>
</feature>
<dbReference type="Pfam" id="PF00591">
    <property type="entry name" value="Glycos_transf_3"/>
    <property type="match status" value="1"/>
</dbReference>
<dbReference type="SUPFAM" id="SSF47648">
    <property type="entry name" value="Nucleoside phosphorylase/phosphoribosyltransferase N-terminal domain"/>
    <property type="match status" value="1"/>
</dbReference>
<protein>
    <recommendedName>
        <fullName evidence="3 11">Anthranilate phosphoribosyltransferase</fullName>
        <ecNumber evidence="3 11">2.4.2.18</ecNumber>
    </recommendedName>
</protein>
<evidence type="ECO:0000256" key="1">
    <source>
        <dbReference type="ARBA" id="ARBA00004907"/>
    </source>
</evidence>
<evidence type="ECO:0000256" key="7">
    <source>
        <dbReference type="ARBA" id="ARBA00022723"/>
    </source>
</evidence>
<evidence type="ECO:0000256" key="5">
    <source>
        <dbReference type="ARBA" id="ARBA00022676"/>
    </source>
</evidence>
<dbReference type="FunFam" id="1.20.970.10:FF:000006">
    <property type="entry name" value="Anthranilate phosphoribosyltransferase"/>
    <property type="match status" value="1"/>
</dbReference>
<comment type="caution">
    <text evidence="14">The sequence shown here is derived from an EMBL/GenBank/DDBJ whole genome shotgun (WGS) entry which is preliminary data.</text>
</comment>
<evidence type="ECO:0000256" key="3">
    <source>
        <dbReference type="ARBA" id="ARBA00011948"/>
    </source>
</evidence>
<feature type="binding site" evidence="11">
    <location>
        <position position="88"/>
    </location>
    <ligand>
        <name>5-phospho-alpha-D-ribose 1-diphosphate</name>
        <dbReference type="ChEBI" id="CHEBI:58017"/>
    </ligand>
</feature>
<evidence type="ECO:0000256" key="6">
    <source>
        <dbReference type="ARBA" id="ARBA00022679"/>
    </source>
</evidence>
<gene>
    <name evidence="11" type="primary">trpD</name>
    <name evidence="14" type="ORF">AKJ53_01595</name>
</gene>
<feature type="binding site" evidence="11">
    <location>
        <position position="226"/>
    </location>
    <ligand>
        <name>Mg(2+)</name>
        <dbReference type="ChEBI" id="CHEBI:18420"/>
        <label>2</label>
    </ligand>
</feature>
<organism evidence="14 15">
    <name type="scientific">candidate division MSBL1 archaeon SCGC-AAA382F02</name>
    <dbReference type="NCBI Taxonomy" id="1698282"/>
    <lineage>
        <taxon>Archaea</taxon>
        <taxon>Methanobacteriati</taxon>
        <taxon>Methanobacteriota</taxon>
        <taxon>candidate division MSBL1</taxon>
    </lineage>
</organism>
<dbReference type="InterPro" id="IPR005940">
    <property type="entry name" value="Anthranilate_Pribosyl_Tfrase"/>
</dbReference>
<dbReference type="FunFam" id="3.40.1030.10:FF:000002">
    <property type="entry name" value="Anthranilate phosphoribosyltransferase"/>
    <property type="match status" value="1"/>
</dbReference>
<feature type="binding site" evidence="11">
    <location>
        <position position="80"/>
    </location>
    <ligand>
        <name>5-phospho-alpha-D-ribose 1-diphosphate</name>
        <dbReference type="ChEBI" id="CHEBI:58017"/>
    </ligand>
</feature>
<dbReference type="InterPro" id="IPR035902">
    <property type="entry name" value="Nuc_phospho_transferase"/>
</dbReference>
<dbReference type="GO" id="GO:0000287">
    <property type="term" value="F:magnesium ion binding"/>
    <property type="evidence" value="ECO:0007669"/>
    <property type="project" value="UniProtKB-UniRule"/>
</dbReference>
<keyword evidence="8 11" id="KW-0822">Tryptophan biosynthesis</keyword>
<accession>A0A133VHT9</accession>
<dbReference type="InterPro" id="IPR000312">
    <property type="entry name" value="Glycosyl_Trfase_fam3"/>
</dbReference>
<sequence length="348" mass="37282">MQSAINKLVNGQDLRTEEAEEVMRQIMSGEATPAQIGAFLSSLRIKGETPTEIAAFARVMSKFASRIDPKVDDILVDTCGTGGDQINTFNISTSAMFVAAGADVLIAKHGNRSVTSKSGSADVLEALGVNIEVSPDKVEKCIEDVGLGFMFAPEFHGAMKHAIGPRKEIKLRTVFNVLGPLTNPAAARAQVMGVYDPSLTEKMAKVLNKLNCENAMVVHGLDGLDEISTLGETKVSELVDGGVRTYSIEPEDFDIPRAEPKDIAGGDAEENAKILLRILKGEKNAPRDITLLNAAAAILVGEKAGDMREGLEIAKKSVDSGKAYEKLEKLIETSGGDKTRLRKLEESL</sequence>
<feature type="binding site" evidence="11">
    <location>
        <position position="226"/>
    </location>
    <ligand>
        <name>Mg(2+)</name>
        <dbReference type="ChEBI" id="CHEBI:18420"/>
        <label>1</label>
    </ligand>
</feature>
<comment type="caution">
    <text evidence="11">Lacks conserved residue(s) required for the propagation of feature annotation.</text>
</comment>
<feature type="domain" description="Glycosyl transferase family 3 N-terminal" evidence="13">
    <location>
        <begin position="3"/>
        <end position="63"/>
    </location>
</feature>
<dbReference type="Proteomes" id="UP000070491">
    <property type="component" value="Unassembled WGS sequence"/>
</dbReference>
<dbReference type="InterPro" id="IPR036320">
    <property type="entry name" value="Glycosyl_Trfase_fam3_N_dom_sf"/>
</dbReference>
<evidence type="ECO:0000256" key="4">
    <source>
        <dbReference type="ARBA" id="ARBA00022605"/>
    </source>
</evidence>
<comment type="catalytic activity">
    <reaction evidence="11">
        <text>N-(5-phospho-beta-D-ribosyl)anthranilate + diphosphate = 5-phospho-alpha-D-ribose 1-diphosphate + anthranilate</text>
        <dbReference type="Rhea" id="RHEA:11768"/>
        <dbReference type="ChEBI" id="CHEBI:16567"/>
        <dbReference type="ChEBI" id="CHEBI:18277"/>
        <dbReference type="ChEBI" id="CHEBI:33019"/>
        <dbReference type="ChEBI" id="CHEBI:58017"/>
        <dbReference type="EC" id="2.4.2.18"/>
    </reaction>
</comment>
<feature type="binding site" evidence="11">
    <location>
        <begin position="108"/>
        <end position="116"/>
    </location>
    <ligand>
        <name>5-phospho-alpha-D-ribose 1-diphosphate</name>
        <dbReference type="ChEBI" id="CHEBI:58017"/>
    </ligand>
</feature>
<dbReference type="GO" id="GO:0000162">
    <property type="term" value="P:L-tryptophan biosynthetic process"/>
    <property type="evidence" value="ECO:0007669"/>
    <property type="project" value="UniProtKB-UniRule"/>
</dbReference>
<comment type="similarity">
    <text evidence="11">Belongs to the anthranilate phosphoribosyltransferase family.</text>
</comment>
<evidence type="ECO:0000259" key="12">
    <source>
        <dbReference type="Pfam" id="PF00591"/>
    </source>
</evidence>
<dbReference type="SUPFAM" id="SSF52418">
    <property type="entry name" value="Nucleoside phosphorylase/phosphoribosyltransferase catalytic domain"/>
    <property type="match status" value="1"/>
</dbReference>
<feature type="binding site" evidence="11">
    <location>
        <begin position="83"/>
        <end position="84"/>
    </location>
    <ligand>
        <name>5-phospho-alpha-D-ribose 1-diphosphate</name>
        <dbReference type="ChEBI" id="CHEBI:58017"/>
    </ligand>
</feature>
<dbReference type="EC" id="2.4.2.18" evidence="3 11"/>
<evidence type="ECO:0000256" key="9">
    <source>
        <dbReference type="ARBA" id="ARBA00022842"/>
    </source>
</evidence>
<evidence type="ECO:0000256" key="10">
    <source>
        <dbReference type="ARBA" id="ARBA00023141"/>
    </source>
</evidence>
<keyword evidence="10 11" id="KW-0057">Aromatic amino acid biosynthesis</keyword>
<evidence type="ECO:0000256" key="11">
    <source>
        <dbReference type="HAMAP-Rule" id="MF_00211"/>
    </source>
</evidence>
<comment type="pathway">
    <text evidence="1 11">Amino-acid biosynthesis; L-tryptophan biosynthesis; L-tryptophan from chorismate: step 2/5.</text>
</comment>
<evidence type="ECO:0000256" key="2">
    <source>
        <dbReference type="ARBA" id="ARBA00011738"/>
    </source>
</evidence>
<feature type="binding site" evidence="11">
    <location>
        <position position="225"/>
    </location>
    <ligand>
        <name>Mg(2+)</name>
        <dbReference type="ChEBI" id="CHEBI:18420"/>
        <label>2</label>
    </ligand>
</feature>
<evidence type="ECO:0000259" key="13">
    <source>
        <dbReference type="Pfam" id="PF02885"/>
    </source>
</evidence>
<keyword evidence="4 11" id="KW-0028">Amino-acid biosynthesis</keyword>
<dbReference type="NCBIfam" id="TIGR01245">
    <property type="entry name" value="trpD"/>
    <property type="match status" value="1"/>
</dbReference>
<feature type="binding site" evidence="11">
    <location>
        <begin position="90"/>
        <end position="93"/>
    </location>
    <ligand>
        <name>5-phospho-alpha-D-ribose 1-diphosphate</name>
        <dbReference type="ChEBI" id="CHEBI:58017"/>
    </ligand>
</feature>
<keyword evidence="6 11" id="KW-0808">Transferase</keyword>
<comment type="subunit">
    <text evidence="2 11">Homodimer.</text>
</comment>
<name>A0A133VHT9_9EURY</name>
<proteinExistence type="inferred from homology"/>
<evidence type="ECO:0000313" key="15">
    <source>
        <dbReference type="Proteomes" id="UP000070491"/>
    </source>
</evidence>
<comment type="function">
    <text evidence="11">Catalyzes the transfer of the phosphoribosyl group of 5-phosphorylribose-1-pyrophosphate (PRPP) to anthranilate to yield N-(5'-phosphoribosyl)-anthranilate (PRA).</text>
</comment>